<evidence type="ECO:0000313" key="4">
    <source>
        <dbReference type="Proteomes" id="UP000070319"/>
    </source>
</evidence>
<evidence type="ECO:0000313" key="3">
    <source>
        <dbReference type="EMBL" id="KXT54671.1"/>
    </source>
</evidence>
<feature type="domain" description="Endo-acting ulvan lyase C-terminal" evidence="2">
    <location>
        <begin position="790"/>
        <end position="874"/>
    </location>
</feature>
<dbReference type="AlphaFoldDB" id="A0A139LT89"/>
<organism evidence="3">
    <name type="scientific">Bacteroides intestinalis</name>
    <dbReference type="NCBI Taxonomy" id="329854"/>
    <lineage>
        <taxon>Bacteria</taxon>
        <taxon>Pseudomonadati</taxon>
        <taxon>Bacteroidota</taxon>
        <taxon>Bacteroidia</taxon>
        <taxon>Bacteroidales</taxon>
        <taxon>Bacteroidaceae</taxon>
        <taxon>Bacteroides</taxon>
    </lineage>
</organism>
<feature type="signal peptide" evidence="1">
    <location>
        <begin position="1"/>
        <end position="24"/>
    </location>
</feature>
<comment type="caution">
    <text evidence="3">The sequence shown here is derived from an EMBL/GenBank/DDBJ whole genome shotgun (WGS) entry which is preliminary data.</text>
</comment>
<dbReference type="InterPro" id="IPR058848">
    <property type="entry name" value="Ulvan_lyase_C"/>
</dbReference>
<evidence type="ECO:0000259" key="2">
    <source>
        <dbReference type="Pfam" id="PF26374"/>
    </source>
</evidence>
<accession>A0A139LT89</accession>
<gene>
    <name evidence="3" type="ORF">HMPREF2531_00593</name>
</gene>
<dbReference type="Gene3D" id="1.50.10.100">
    <property type="entry name" value="Chondroitin AC/alginate lyase"/>
    <property type="match status" value="1"/>
</dbReference>
<dbReference type="PATRIC" id="fig|329854.7.peg.593"/>
<keyword evidence="1" id="KW-0732">Signal</keyword>
<dbReference type="RefSeq" id="WP_061433956.1">
    <property type="nucleotide sequence ID" value="NZ_KQ968678.1"/>
</dbReference>
<dbReference type="Proteomes" id="UP000070319">
    <property type="component" value="Unassembled WGS sequence"/>
</dbReference>
<reference evidence="3 4" key="1">
    <citation type="submission" date="2016-02" db="EMBL/GenBank/DDBJ databases">
        <authorList>
            <person name="Wen L."/>
            <person name="He K."/>
            <person name="Yang H."/>
        </authorList>
    </citation>
    <scope>NUCLEOTIDE SEQUENCE [LARGE SCALE GENOMIC DNA]</scope>
    <source>
        <strain evidence="3 4">KLE1704</strain>
    </source>
</reference>
<evidence type="ECO:0000256" key="1">
    <source>
        <dbReference type="SAM" id="SignalP"/>
    </source>
</evidence>
<protein>
    <recommendedName>
        <fullName evidence="2">Endo-acting ulvan lyase C-terminal domain-containing protein</fullName>
    </recommendedName>
</protein>
<feature type="chain" id="PRO_5007487274" description="Endo-acting ulvan lyase C-terminal domain-containing protein" evidence="1">
    <location>
        <begin position="25"/>
        <end position="916"/>
    </location>
</feature>
<sequence length="916" mass="104987">MNKINVYGVFSLSFLYASTASVFAYSSSRPCIYTNKKDRALVWEKIKNEKWATDIWNKTMDYVKPYMERNRKAPHWLVSRLAMYWKEGAHYTQCYLKGNVWEDSSKGNFPLLKNQQWNHETGNAPVPTVRFPGMQTWNQYNNVPLKDRIPYNETGNMLGYSTREPNKVIKVPYRETGYMIRENNNEILNIALQAAFIYYITDDKNYAEPAADVFYPWLMGTYYMNPILDPEQCTGSPGGYAPGGVCGFYDYESIHDDLQTKTAPMYDFIYNHLEKQPYKPLTDTGKSLKEVCEEGVKKFLDISMVRLGNTDNWNINAWDMMIPSMLALETDSFYIDDKEREYYLIFFTKRTTTYHEAIPDMMKRYDPVIGLSPEPPSYAFGTVNAVISLALPVYKAGYDILNSNPMIKKAAFAVFPWTDTRGDMIVFGNSHGRPTNYKCFEQLLAYYTRKNDSSKIELMKFIIRKGIDTRTYRREDTNWKGLVFNVSGCESSSTCSNLISMLYSPAHLMVIMKNGNDVDTGLMTLLYGSGPRGKHLSANGLAMQLDSSGGALAPDASGYESYWSPDYIYQQTVIGANTIAPGYVRGPIKINAMEPYVSDTCYVSPALISDYCQFADISAAEKRRLLGIIRTSDLSGYYVNIFRSDLEDNDYIYHNLGDTLIVRRNGEPLLLQTADCIEYPDRNNNFKADNSRQNYDDGYKYFKNLKNVNWNSDFIAEWTIQQEGGIAMNMTDEEGRTIYIADTPKPRHQTKLRRDTKAPTIIARQENRNRWKYPFISVFKPYKGKNNSIRHIDVLHRDSSFITLLVESCIQTEKTFSCKNIIFNSIDEYEHTIGTEITFKGIYGVISENLAGVHYLYLGKGSAIQKGNISLVSKYPISTCFVNKEWVWYYSSDGETVTTIEGSTTKVMPGYDKVLF</sequence>
<dbReference type="EMBL" id="LTDF01000043">
    <property type="protein sequence ID" value="KXT54671.1"/>
    <property type="molecule type" value="Genomic_DNA"/>
</dbReference>
<dbReference type="Pfam" id="PF26374">
    <property type="entry name" value="Ulvan_lyaseC"/>
    <property type="match status" value="1"/>
</dbReference>
<dbReference type="Gene3D" id="2.70.98.70">
    <property type="match status" value="1"/>
</dbReference>
<proteinExistence type="predicted"/>
<dbReference type="SUPFAM" id="SSF48230">
    <property type="entry name" value="Chondroitin AC/alginate lyase"/>
    <property type="match status" value="1"/>
</dbReference>
<name>A0A139LT89_9BACE</name>
<dbReference type="InterPro" id="IPR008929">
    <property type="entry name" value="Chondroitin_lyas"/>
</dbReference>